<dbReference type="InterPro" id="IPR002915">
    <property type="entry name" value="DeoC/FbaB/LacD_aldolase"/>
</dbReference>
<comment type="similarity">
    <text evidence="1 7">Belongs to the DeoC/FbaB aldolase family. DeoC type 1 subfamily.</text>
</comment>
<dbReference type="Gene3D" id="3.20.20.70">
    <property type="entry name" value="Aldolase class I"/>
    <property type="match status" value="1"/>
</dbReference>
<dbReference type="InterPro" id="IPR011343">
    <property type="entry name" value="DeoC"/>
</dbReference>
<dbReference type="RefSeq" id="WP_006302000.1">
    <property type="nucleotide sequence ID" value="NZ_CM001022.1"/>
</dbReference>
<reference evidence="8 9" key="1">
    <citation type="journal article" date="2010" name="Stand. Genomic Sci.">
        <title>Non-contiguous finished genome sequence of Aminomonas paucivorans type strain (GLU-3).</title>
        <authorList>
            <person name="Pitluck S."/>
            <person name="Yasawong M."/>
            <person name="Held B."/>
            <person name="Lapidus A."/>
            <person name="Nolan M."/>
            <person name="Copeland A."/>
            <person name="Lucas S."/>
            <person name="Del Rio T.G."/>
            <person name="Tice H."/>
            <person name="Cheng J.F."/>
            <person name="Chertkov O."/>
            <person name="Goodwin L."/>
            <person name="Tapia R."/>
            <person name="Han C."/>
            <person name="Liolios K."/>
            <person name="Ivanova N."/>
            <person name="Mavromatis K."/>
            <person name="Ovchinnikova G."/>
            <person name="Pati A."/>
            <person name="Chen A."/>
            <person name="Palaniappan K."/>
            <person name="Land M."/>
            <person name="Hauser L."/>
            <person name="Chang Y.J."/>
            <person name="Jeffries C.D."/>
            <person name="Pukall R."/>
            <person name="Spring S."/>
            <person name="Rohde M."/>
            <person name="Sikorski J."/>
            <person name="Goker M."/>
            <person name="Woyke T."/>
            <person name="Bristow J."/>
            <person name="Eisen J.A."/>
            <person name="Markowitz V."/>
            <person name="Hugenholtz P."/>
            <person name="Kyrpides N.C."/>
            <person name="Klenk H.P."/>
        </authorList>
    </citation>
    <scope>NUCLEOTIDE SEQUENCE [LARGE SCALE GENOMIC DNA]</scope>
    <source>
        <strain evidence="8 9">DSM 12260</strain>
    </source>
</reference>
<dbReference type="PANTHER" id="PTHR10889">
    <property type="entry name" value="DEOXYRIBOSE-PHOSPHATE ALDOLASE"/>
    <property type="match status" value="1"/>
</dbReference>
<keyword evidence="4 7" id="KW-0704">Schiff base</keyword>
<evidence type="ECO:0000256" key="7">
    <source>
        <dbReference type="HAMAP-Rule" id="MF_00114"/>
    </source>
</evidence>
<comment type="pathway">
    <text evidence="7">Carbohydrate degradation; 2-deoxy-D-ribose 1-phosphate degradation; D-glyceraldehyde 3-phosphate and acetaldehyde from 2-deoxy-alpha-D-ribose 1-phosphate: step 2/2.</text>
</comment>
<dbReference type="PANTHER" id="PTHR10889:SF1">
    <property type="entry name" value="DEOXYRIBOSE-PHOSPHATE ALDOLASE"/>
    <property type="match status" value="1"/>
</dbReference>
<dbReference type="CDD" id="cd00959">
    <property type="entry name" value="DeoC"/>
    <property type="match status" value="1"/>
</dbReference>
<evidence type="ECO:0000313" key="9">
    <source>
        <dbReference type="Proteomes" id="UP000005096"/>
    </source>
</evidence>
<proteinExistence type="inferred from homology"/>
<feature type="active site" description="Schiff-base intermediate with acetaldehyde" evidence="7">
    <location>
        <position position="154"/>
    </location>
</feature>
<dbReference type="GO" id="GO:0009264">
    <property type="term" value="P:deoxyribonucleotide catabolic process"/>
    <property type="evidence" value="ECO:0007669"/>
    <property type="project" value="UniProtKB-UniRule"/>
</dbReference>
<keyword evidence="3 7" id="KW-0456">Lyase</keyword>
<evidence type="ECO:0000256" key="1">
    <source>
        <dbReference type="ARBA" id="ARBA00010936"/>
    </source>
</evidence>
<evidence type="ECO:0000256" key="4">
    <source>
        <dbReference type="ARBA" id="ARBA00023270"/>
    </source>
</evidence>
<dbReference type="STRING" id="584708.Apau_2345"/>
<comment type="subcellular location">
    <subcellularLocation>
        <location evidence="7">Cytoplasm</location>
    </subcellularLocation>
</comment>
<protein>
    <recommendedName>
        <fullName evidence="7">Deoxyribose-phosphate aldolase</fullName>
        <shortName evidence="7">DERA</shortName>
        <ecNumber evidence="7">4.1.2.4</ecNumber>
    </recommendedName>
    <alternativeName>
        <fullName evidence="7">2-deoxy-D-ribose 5-phosphate aldolase</fullName>
    </alternativeName>
    <alternativeName>
        <fullName evidence="7">Phosphodeoxyriboaldolase</fullName>
        <shortName evidence="7">Deoxyriboaldolase</shortName>
    </alternativeName>
</protein>
<feature type="active site" description="Proton donor/acceptor" evidence="7">
    <location>
        <position position="183"/>
    </location>
</feature>
<dbReference type="Proteomes" id="UP000005096">
    <property type="component" value="Chromosome"/>
</dbReference>
<name>E3D079_9BACT</name>
<dbReference type="AlphaFoldDB" id="E3D079"/>
<keyword evidence="2 7" id="KW-0963">Cytoplasm</keyword>
<comment type="function">
    <text evidence="6 7">Catalyzes a reversible aldol reaction between acetaldehyde and D-glyceraldehyde 3-phosphate to generate 2-deoxy-D-ribose 5-phosphate.</text>
</comment>
<dbReference type="EC" id="4.1.2.4" evidence="7"/>
<keyword evidence="9" id="KW-1185">Reference proteome</keyword>
<dbReference type="InterPro" id="IPR028581">
    <property type="entry name" value="DeoC_typeI"/>
</dbReference>
<dbReference type="GO" id="GO:0006018">
    <property type="term" value="P:2-deoxyribose 1-phosphate catabolic process"/>
    <property type="evidence" value="ECO:0007669"/>
    <property type="project" value="UniProtKB-UniRule"/>
</dbReference>
<dbReference type="GO" id="GO:0005737">
    <property type="term" value="C:cytoplasm"/>
    <property type="evidence" value="ECO:0007669"/>
    <property type="project" value="UniProtKB-SubCell"/>
</dbReference>
<accession>E3D079</accession>
<dbReference type="Pfam" id="PF01791">
    <property type="entry name" value="DeoC"/>
    <property type="match status" value="1"/>
</dbReference>
<sequence length="223" mass="23832">MKRDEFAHTLEQALLRPDVDRRSVEEACAAAVRDHLGALVVLPCYVRIAAPLLAKSGVKTVSVVGFPLGATLSEVKAREARLLFDQGAEELDMVLHLPWFFSGEYDAVREDIAGVVQEARGHVVKVILETSLLDEGGIVKACQLARDAGASFVKTSTGFGAGGATEEAVALMRRTLGNRMGIKASGGIRTLDQALSLLEAGADRLGTSGAMDLLAQWDQRFRG</sequence>
<gene>
    <name evidence="7" type="primary">deoC</name>
    <name evidence="8" type="ORF">Apau_2345</name>
</gene>
<dbReference type="PIRSF" id="PIRSF001357">
    <property type="entry name" value="DeoC"/>
    <property type="match status" value="1"/>
</dbReference>
<dbReference type="EMBL" id="CM001022">
    <property type="protein sequence ID" value="EFQ24752.1"/>
    <property type="molecule type" value="Genomic_DNA"/>
</dbReference>
<dbReference type="eggNOG" id="COG0274">
    <property type="taxonomic scope" value="Bacteria"/>
</dbReference>
<dbReference type="SMART" id="SM01133">
    <property type="entry name" value="DeoC"/>
    <property type="match status" value="1"/>
</dbReference>
<dbReference type="HAMAP" id="MF_00114">
    <property type="entry name" value="DeoC_type1"/>
    <property type="match status" value="1"/>
</dbReference>
<dbReference type="PaxDb" id="584708-Apau_2345"/>
<dbReference type="OrthoDB" id="9778711at2"/>
<dbReference type="InterPro" id="IPR013785">
    <property type="entry name" value="Aldolase_TIM"/>
</dbReference>
<dbReference type="GO" id="GO:0004139">
    <property type="term" value="F:deoxyribose-phosphate aldolase activity"/>
    <property type="evidence" value="ECO:0007669"/>
    <property type="project" value="UniProtKB-UniRule"/>
</dbReference>
<evidence type="ECO:0000256" key="5">
    <source>
        <dbReference type="ARBA" id="ARBA00048791"/>
    </source>
</evidence>
<dbReference type="SUPFAM" id="SSF51569">
    <property type="entry name" value="Aldolase"/>
    <property type="match status" value="1"/>
</dbReference>
<evidence type="ECO:0000256" key="6">
    <source>
        <dbReference type="ARBA" id="ARBA00056337"/>
    </source>
</evidence>
<dbReference type="FunFam" id="3.20.20.70:FF:000044">
    <property type="entry name" value="Deoxyribose-phosphate aldolase"/>
    <property type="match status" value="1"/>
</dbReference>
<evidence type="ECO:0000256" key="2">
    <source>
        <dbReference type="ARBA" id="ARBA00022490"/>
    </source>
</evidence>
<dbReference type="NCBIfam" id="TIGR00126">
    <property type="entry name" value="deoC"/>
    <property type="match status" value="1"/>
</dbReference>
<feature type="active site" description="Proton donor/acceptor" evidence="7">
    <location>
        <position position="92"/>
    </location>
</feature>
<organism evidence="8 9">
    <name type="scientific">Aminomonas paucivorans DSM 12260</name>
    <dbReference type="NCBI Taxonomy" id="584708"/>
    <lineage>
        <taxon>Bacteria</taxon>
        <taxon>Thermotogati</taxon>
        <taxon>Synergistota</taxon>
        <taxon>Synergistia</taxon>
        <taxon>Synergistales</taxon>
        <taxon>Synergistaceae</taxon>
        <taxon>Aminomonas</taxon>
    </lineage>
</organism>
<evidence type="ECO:0000313" key="8">
    <source>
        <dbReference type="EMBL" id="EFQ24752.1"/>
    </source>
</evidence>
<evidence type="ECO:0000256" key="3">
    <source>
        <dbReference type="ARBA" id="ARBA00023239"/>
    </source>
</evidence>
<comment type="catalytic activity">
    <reaction evidence="5 7">
        <text>2-deoxy-D-ribose 5-phosphate = D-glyceraldehyde 3-phosphate + acetaldehyde</text>
        <dbReference type="Rhea" id="RHEA:12821"/>
        <dbReference type="ChEBI" id="CHEBI:15343"/>
        <dbReference type="ChEBI" id="CHEBI:59776"/>
        <dbReference type="ChEBI" id="CHEBI:62877"/>
        <dbReference type="EC" id="4.1.2.4"/>
    </reaction>
</comment>
<dbReference type="UniPathway" id="UPA00002">
    <property type="reaction ID" value="UER00468"/>
</dbReference>
<dbReference type="HOGENOM" id="CLU_053595_0_1_0"/>
<dbReference type="GO" id="GO:0016052">
    <property type="term" value="P:carbohydrate catabolic process"/>
    <property type="evidence" value="ECO:0007669"/>
    <property type="project" value="TreeGrafter"/>
</dbReference>